<feature type="domain" description="FAD-binding" evidence="5">
    <location>
        <begin position="7"/>
        <end position="177"/>
    </location>
</feature>
<dbReference type="PANTHER" id="PTHR47178">
    <property type="entry name" value="MONOOXYGENASE, FAD-BINDING"/>
    <property type="match status" value="1"/>
</dbReference>
<evidence type="ECO:0000313" key="7">
    <source>
        <dbReference type="Proteomes" id="UP001500618"/>
    </source>
</evidence>
<dbReference type="Proteomes" id="UP001500618">
    <property type="component" value="Unassembled WGS sequence"/>
</dbReference>
<protein>
    <submittedName>
        <fullName evidence="6">FAD-dependent monooxygenase</fullName>
    </submittedName>
</protein>
<sequence length="449" mass="48619">MSTKSPHVLVIGGGIGGLCLAQGLKKAGVSVAVYERDFTPDARQQGYRINVNSAGATALRDCLSGPLWDVLIATAGDAGRGIAFMDEKMHELVTLRADGPGPDSTDPTHGEHAVSRITLRKILLAGLGDLVHFDKEFVRYESHMDGTVTAIFADGTTATGDILIGADGSRSRVRAQLLPAATVTDIPAVGCAGKLMLTEQTLRWLPSSLTTRKNVFWPRQDFLFTAVFRRREDPAEIAERIGDQLATLGLDAKELIEDSRDNDYVMWAMIGHRDTFPPDFSDATGETIRATIKGRIATWHPHLRRLIAESAHDQLRAVGFTAATPVPAWRTSNVTVLGDAIHHMPPVGGLGGNTALRDARLLCQALTRVDAGTSALLPAIENYEAALRKYGFETVGEAVRNTRQAISRNPVGRSLTRTFFRVCGAVPAIRRATLEDSDVYDPQPVEPAR</sequence>
<dbReference type="InterPro" id="IPR002938">
    <property type="entry name" value="FAD-bd"/>
</dbReference>
<comment type="caution">
    <text evidence="6">The sequence shown here is derived from an EMBL/GenBank/DDBJ whole genome shotgun (WGS) entry which is preliminary data.</text>
</comment>
<dbReference type="PRINTS" id="PR00420">
    <property type="entry name" value="RNGMNOXGNASE"/>
</dbReference>
<dbReference type="EMBL" id="BAAANY010000020">
    <property type="protein sequence ID" value="GAA1697189.1"/>
    <property type="molecule type" value="Genomic_DNA"/>
</dbReference>
<dbReference type="PANTHER" id="PTHR47178:SF6">
    <property type="entry name" value="FAD-BINDING DOMAIN-CONTAINING PROTEIN"/>
    <property type="match status" value="1"/>
</dbReference>
<dbReference type="RefSeq" id="WP_344313156.1">
    <property type="nucleotide sequence ID" value="NZ_BAAANY010000020.1"/>
</dbReference>
<evidence type="ECO:0000256" key="4">
    <source>
        <dbReference type="ARBA" id="ARBA00023033"/>
    </source>
</evidence>
<dbReference type="Pfam" id="PF01494">
    <property type="entry name" value="FAD_binding_3"/>
    <property type="match status" value="2"/>
</dbReference>
<organism evidence="6 7">
    <name type="scientific">Fodinicola feengrottensis</name>
    <dbReference type="NCBI Taxonomy" id="435914"/>
    <lineage>
        <taxon>Bacteria</taxon>
        <taxon>Bacillati</taxon>
        <taxon>Actinomycetota</taxon>
        <taxon>Actinomycetes</taxon>
        <taxon>Mycobacteriales</taxon>
        <taxon>Fodinicola</taxon>
    </lineage>
</organism>
<evidence type="ECO:0000259" key="5">
    <source>
        <dbReference type="Pfam" id="PF01494"/>
    </source>
</evidence>
<accession>A0ABN2I1R9</accession>
<reference evidence="6 7" key="1">
    <citation type="journal article" date="2019" name="Int. J. Syst. Evol. Microbiol.">
        <title>The Global Catalogue of Microorganisms (GCM) 10K type strain sequencing project: providing services to taxonomists for standard genome sequencing and annotation.</title>
        <authorList>
            <consortium name="The Broad Institute Genomics Platform"/>
            <consortium name="The Broad Institute Genome Sequencing Center for Infectious Disease"/>
            <person name="Wu L."/>
            <person name="Ma J."/>
        </authorList>
    </citation>
    <scope>NUCLEOTIDE SEQUENCE [LARGE SCALE GENOMIC DNA]</scope>
    <source>
        <strain evidence="6 7">JCM 14718</strain>
    </source>
</reference>
<evidence type="ECO:0000256" key="3">
    <source>
        <dbReference type="ARBA" id="ARBA00023002"/>
    </source>
</evidence>
<keyword evidence="3" id="KW-0560">Oxidoreductase</keyword>
<keyword evidence="2" id="KW-0274">FAD</keyword>
<keyword evidence="7" id="KW-1185">Reference proteome</keyword>
<evidence type="ECO:0000256" key="2">
    <source>
        <dbReference type="ARBA" id="ARBA00022827"/>
    </source>
</evidence>
<keyword evidence="1" id="KW-0285">Flavoprotein</keyword>
<feature type="domain" description="FAD-binding" evidence="5">
    <location>
        <begin position="326"/>
        <end position="373"/>
    </location>
</feature>
<dbReference type="GO" id="GO:0004497">
    <property type="term" value="F:monooxygenase activity"/>
    <property type="evidence" value="ECO:0007669"/>
    <property type="project" value="UniProtKB-KW"/>
</dbReference>
<dbReference type="InterPro" id="IPR036188">
    <property type="entry name" value="FAD/NAD-bd_sf"/>
</dbReference>
<dbReference type="Gene3D" id="3.50.50.60">
    <property type="entry name" value="FAD/NAD(P)-binding domain"/>
    <property type="match status" value="1"/>
</dbReference>
<gene>
    <name evidence="6" type="ORF">GCM10009765_53230</name>
</gene>
<dbReference type="SUPFAM" id="SSF51905">
    <property type="entry name" value="FAD/NAD(P)-binding domain"/>
    <property type="match status" value="1"/>
</dbReference>
<proteinExistence type="predicted"/>
<evidence type="ECO:0000313" key="6">
    <source>
        <dbReference type="EMBL" id="GAA1697189.1"/>
    </source>
</evidence>
<name>A0ABN2I1R9_9ACTN</name>
<evidence type="ECO:0000256" key="1">
    <source>
        <dbReference type="ARBA" id="ARBA00022630"/>
    </source>
</evidence>
<keyword evidence="4 6" id="KW-0503">Monooxygenase</keyword>